<evidence type="ECO:0000313" key="16">
    <source>
        <dbReference type="EMBL" id="PVE42918.1"/>
    </source>
</evidence>
<comment type="caution">
    <text evidence="16">The sequence shown here is derived from an EMBL/GenBank/DDBJ whole genome shotgun (WGS) entry which is preliminary data.</text>
</comment>
<dbReference type="Proteomes" id="UP000037507">
    <property type="component" value="Unassembled WGS sequence"/>
</dbReference>
<evidence type="ECO:0000256" key="12">
    <source>
        <dbReference type="RuleBase" id="RU004057"/>
    </source>
</evidence>
<organism evidence="16 17">
    <name type="scientific">Limnohabitans planktonicus II-D5</name>
    <dbReference type="NCBI Taxonomy" id="1293045"/>
    <lineage>
        <taxon>Bacteria</taxon>
        <taxon>Pseudomonadati</taxon>
        <taxon>Pseudomonadota</taxon>
        <taxon>Betaproteobacteria</taxon>
        <taxon>Burkholderiales</taxon>
        <taxon>Comamonadaceae</taxon>
        <taxon>Limnohabitans</taxon>
    </lineage>
</organism>
<evidence type="ECO:0000256" key="5">
    <source>
        <dbReference type="ARBA" id="ARBA00022475"/>
    </source>
</evidence>
<feature type="transmembrane region" description="Helical" evidence="13">
    <location>
        <begin position="80"/>
        <end position="101"/>
    </location>
</feature>
<feature type="chain" id="PRO_5015414489" description="Biopolymer transport protein ExbB" evidence="14">
    <location>
        <begin position="27"/>
        <end position="282"/>
    </location>
</feature>
<dbReference type="InterPro" id="IPR002898">
    <property type="entry name" value="MotA_ExbB_proton_chnl"/>
</dbReference>
<accession>A0A2T7UE79</accession>
<proteinExistence type="inferred from homology"/>
<dbReference type="PANTHER" id="PTHR30625">
    <property type="entry name" value="PROTEIN TOLQ"/>
    <property type="match status" value="1"/>
</dbReference>
<evidence type="ECO:0000256" key="2">
    <source>
        <dbReference type="ARBA" id="ARBA00011471"/>
    </source>
</evidence>
<gene>
    <name evidence="16" type="ORF">H663_009205</name>
</gene>
<dbReference type="GO" id="GO:0017038">
    <property type="term" value="P:protein import"/>
    <property type="evidence" value="ECO:0007669"/>
    <property type="project" value="TreeGrafter"/>
</dbReference>
<evidence type="ECO:0000256" key="1">
    <source>
        <dbReference type="ARBA" id="ARBA00004429"/>
    </source>
</evidence>
<evidence type="ECO:0000256" key="11">
    <source>
        <dbReference type="ARBA" id="ARBA00024816"/>
    </source>
</evidence>
<dbReference type="OrthoDB" id="9805133at2"/>
<evidence type="ECO:0000256" key="14">
    <source>
        <dbReference type="SAM" id="SignalP"/>
    </source>
</evidence>
<keyword evidence="5" id="KW-1003">Cell membrane</keyword>
<feature type="domain" description="MotA/TolQ/ExbB proton channel" evidence="15">
    <location>
        <begin position="163"/>
        <end position="265"/>
    </location>
</feature>
<keyword evidence="8 12" id="KW-0653">Protein transport</keyword>
<dbReference type="PANTHER" id="PTHR30625:SF14">
    <property type="entry name" value="BIOPOLYMER TRANSPORT PROTEIN EXBB"/>
    <property type="match status" value="1"/>
</dbReference>
<feature type="signal peptide" evidence="14">
    <location>
        <begin position="1"/>
        <end position="26"/>
    </location>
</feature>
<keyword evidence="4 12" id="KW-0813">Transport</keyword>
<keyword evidence="7 13" id="KW-0812">Transmembrane</keyword>
<evidence type="ECO:0000259" key="15">
    <source>
        <dbReference type="Pfam" id="PF01618"/>
    </source>
</evidence>
<sequence length="282" mass="29514">MFKRLKQFLWCAGLVASVLTADLSLAAKPKEASAAAPAASTAPADMAPAAATTVPPITPTESVVEENPYGLAALWAQGDFVAKSTLLILVIMSMGSWYVIFTKFAEQSKLHKQAAAAQQTFWSASTVAQGKDTLAPDSAFRFIAEKGLEGASKHTGLLGAVDLNEWITMSIQRAMGHVQNRMQDGLAVLATVGSTAPFVGLFGTVWGIYHALVKIGMSGQASIDKVAGPVGEALIMTAIGLAVAVPAVLGYNFLVRRNKAVMEQVNAFGADLHAVLLGSAKK</sequence>
<keyword evidence="9 13" id="KW-1133">Transmembrane helix</keyword>
<evidence type="ECO:0000256" key="9">
    <source>
        <dbReference type="ARBA" id="ARBA00022989"/>
    </source>
</evidence>
<comment type="subcellular location">
    <subcellularLocation>
        <location evidence="1">Cell inner membrane</location>
        <topology evidence="1">Multi-pass membrane protein</topology>
    </subcellularLocation>
    <subcellularLocation>
        <location evidence="12">Membrane</location>
        <topology evidence="12">Multi-pass membrane protein</topology>
    </subcellularLocation>
</comment>
<evidence type="ECO:0000256" key="7">
    <source>
        <dbReference type="ARBA" id="ARBA00022692"/>
    </source>
</evidence>
<name>A0A2T7UE79_9BURK</name>
<dbReference type="RefSeq" id="WP_053168925.1">
    <property type="nucleotide sequence ID" value="NZ_LFYT02000009.1"/>
</dbReference>
<evidence type="ECO:0000256" key="4">
    <source>
        <dbReference type="ARBA" id="ARBA00022448"/>
    </source>
</evidence>
<evidence type="ECO:0000256" key="3">
    <source>
        <dbReference type="ARBA" id="ARBA00022093"/>
    </source>
</evidence>
<evidence type="ECO:0000256" key="6">
    <source>
        <dbReference type="ARBA" id="ARBA00022519"/>
    </source>
</evidence>
<feature type="transmembrane region" description="Helical" evidence="13">
    <location>
        <begin position="185"/>
        <end position="213"/>
    </location>
</feature>
<dbReference type="InterPro" id="IPR050790">
    <property type="entry name" value="ExbB/TolQ_transport"/>
</dbReference>
<keyword evidence="6" id="KW-0997">Cell inner membrane</keyword>
<dbReference type="AlphaFoldDB" id="A0A2T7UE79"/>
<dbReference type="EMBL" id="LFYT02000009">
    <property type="protein sequence ID" value="PVE42918.1"/>
    <property type="molecule type" value="Genomic_DNA"/>
</dbReference>
<evidence type="ECO:0000256" key="13">
    <source>
        <dbReference type="SAM" id="Phobius"/>
    </source>
</evidence>
<comment type="similarity">
    <text evidence="12">Belongs to the exbB/tolQ family.</text>
</comment>
<comment type="function">
    <text evidence="11">Involved in the TonB-dependent energy-dependent transport of various receptor-bound substrates. Protects ExbD from proteolytic degradation and functionally stabilizes TonB.</text>
</comment>
<keyword evidence="17" id="KW-1185">Reference proteome</keyword>
<evidence type="ECO:0000313" key="17">
    <source>
        <dbReference type="Proteomes" id="UP000037507"/>
    </source>
</evidence>
<feature type="transmembrane region" description="Helical" evidence="13">
    <location>
        <begin position="233"/>
        <end position="254"/>
    </location>
</feature>
<dbReference type="GO" id="GO:0005886">
    <property type="term" value="C:plasma membrane"/>
    <property type="evidence" value="ECO:0007669"/>
    <property type="project" value="UniProtKB-SubCell"/>
</dbReference>
<evidence type="ECO:0000256" key="10">
    <source>
        <dbReference type="ARBA" id="ARBA00023136"/>
    </source>
</evidence>
<keyword evidence="10 13" id="KW-0472">Membrane</keyword>
<keyword evidence="14" id="KW-0732">Signal</keyword>
<comment type="subunit">
    <text evidence="2">The accessory proteins ExbB and ExbD seem to form a complex with TonB.</text>
</comment>
<dbReference type="Pfam" id="PF01618">
    <property type="entry name" value="MotA_ExbB"/>
    <property type="match status" value="1"/>
</dbReference>
<evidence type="ECO:0000256" key="8">
    <source>
        <dbReference type="ARBA" id="ARBA00022927"/>
    </source>
</evidence>
<reference evidence="16" key="1">
    <citation type="submission" date="2017-04" db="EMBL/GenBank/DDBJ databases">
        <title>Unexpected and diverse lifestyles within the genus Limnohabitans.</title>
        <authorList>
            <person name="Kasalicky V."/>
            <person name="Mehrshad M."/>
            <person name="Andrei S.-A."/>
            <person name="Salcher M."/>
            <person name="Kratochvilova H."/>
            <person name="Simek K."/>
            <person name="Ghai R."/>
        </authorList>
    </citation>
    <scope>NUCLEOTIDE SEQUENCE [LARGE SCALE GENOMIC DNA]</scope>
    <source>
        <strain evidence="16">II-D5</strain>
    </source>
</reference>
<dbReference type="STRING" id="1293045.H663_01020"/>
<protein>
    <recommendedName>
        <fullName evidence="3">Biopolymer transport protein ExbB</fullName>
    </recommendedName>
</protein>